<dbReference type="GO" id="GO:0004048">
    <property type="term" value="F:anthranilate phosphoribosyltransferase activity"/>
    <property type="evidence" value="ECO:0007669"/>
    <property type="project" value="UniProtKB-EC"/>
</dbReference>
<protein>
    <submittedName>
        <fullName evidence="4">Anthranilate phosphoribosyltransferase</fullName>
        <ecNumber evidence="4">2.4.2.18</ecNumber>
    </submittedName>
</protein>
<dbReference type="Pfam" id="PF02885">
    <property type="entry name" value="Glycos_trans_3N"/>
    <property type="match status" value="1"/>
</dbReference>
<proteinExistence type="predicted"/>
<keyword evidence="2 4" id="KW-0808">Transferase</keyword>
<evidence type="ECO:0000256" key="2">
    <source>
        <dbReference type="ARBA" id="ARBA00022679"/>
    </source>
</evidence>
<dbReference type="InterPro" id="IPR036320">
    <property type="entry name" value="Glycosyl_Trfase_fam3_N_dom_sf"/>
</dbReference>
<dbReference type="SUPFAM" id="SSF47648">
    <property type="entry name" value="Nucleoside phosphorylase/phosphoribosyltransferase N-terminal domain"/>
    <property type="match status" value="1"/>
</dbReference>
<reference evidence="4 5" key="1">
    <citation type="journal article" date="2014" name="Genome Announc.">
        <title>Draft Genome Sequences of Two Vibrionaceae Species, Vibrio ponticus C121 and Photobacterium aphoticum C119, Isolated as Coral Reef Microbiota.</title>
        <authorList>
            <person name="Al-saari N."/>
            <person name="Meirelles P.M."/>
            <person name="Mino S."/>
            <person name="Suda W."/>
            <person name="Oshima K."/>
            <person name="Hattori M."/>
            <person name="Ohkuma M."/>
            <person name="Thompson F.L."/>
            <person name="Gomez-Gil B."/>
            <person name="Sawabe T."/>
            <person name="Sawabe T."/>
        </authorList>
    </citation>
    <scope>NUCLEOTIDE SEQUENCE [LARGE SCALE GENOMIC DNA]</scope>
    <source>
        <strain evidence="4 5">JCM 19237</strain>
    </source>
</reference>
<gene>
    <name evidence="4" type="ORF">JCM19237_4135</name>
</gene>
<dbReference type="Gene3D" id="1.20.970.10">
    <property type="entry name" value="Transferase, Pyrimidine Nucleoside Phosphorylase, Chain C"/>
    <property type="match status" value="1"/>
</dbReference>
<evidence type="ECO:0000256" key="1">
    <source>
        <dbReference type="ARBA" id="ARBA00022676"/>
    </source>
</evidence>
<dbReference type="eggNOG" id="COG0547">
    <property type="taxonomic scope" value="Bacteria"/>
</dbReference>
<sequence length="112" mass="11959">MDATILALTDKLYDQQPLSQDESQILFDAIIKGDVDPIALSAILTALKIKGETPAELAGAAKALLANANPFPRPDYDLPISSVPVVMGPIPSTFLHGSLCGSSLWRESRQAR</sequence>
<dbReference type="Proteomes" id="UP000029227">
    <property type="component" value="Unassembled WGS sequence"/>
</dbReference>
<evidence type="ECO:0000313" key="5">
    <source>
        <dbReference type="Proteomes" id="UP000029227"/>
    </source>
</evidence>
<name>A0A090QSF6_9GAMM</name>
<organism evidence="4 5">
    <name type="scientific">Photobacterium aphoticum</name>
    <dbReference type="NCBI Taxonomy" id="754436"/>
    <lineage>
        <taxon>Bacteria</taxon>
        <taxon>Pseudomonadati</taxon>
        <taxon>Pseudomonadota</taxon>
        <taxon>Gammaproteobacteria</taxon>
        <taxon>Vibrionales</taxon>
        <taxon>Vibrionaceae</taxon>
        <taxon>Photobacterium</taxon>
    </lineage>
</organism>
<dbReference type="EC" id="2.4.2.18" evidence="4"/>
<dbReference type="AlphaFoldDB" id="A0A090QSF6"/>
<dbReference type="EMBL" id="BBMN01000005">
    <property type="protein sequence ID" value="GAL04769.1"/>
    <property type="molecule type" value="Genomic_DNA"/>
</dbReference>
<feature type="domain" description="Glycosyl transferase family 3 N-terminal" evidence="3">
    <location>
        <begin position="8"/>
        <end position="68"/>
    </location>
</feature>
<evidence type="ECO:0000259" key="3">
    <source>
        <dbReference type="Pfam" id="PF02885"/>
    </source>
</evidence>
<dbReference type="InterPro" id="IPR017459">
    <property type="entry name" value="Glycosyl_Trfase_fam3_N_dom"/>
</dbReference>
<evidence type="ECO:0000313" key="4">
    <source>
        <dbReference type="EMBL" id="GAL04769.1"/>
    </source>
</evidence>
<comment type="caution">
    <text evidence="4">The sequence shown here is derived from an EMBL/GenBank/DDBJ whole genome shotgun (WGS) entry which is preliminary data.</text>
</comment>
<keyword evidence="1 4" id="KW-0328">Glycosyltransferase</keyword>
<dbReference type="STRING" id="754436.JCM19237_4135"/>
<accession>A0A090QSF6</accession>